<evidence type="ECO:0000256" key="9">
    <source>
        <dbReference type="ARBA" id="ARBA00023204"/>
    </source>
</evidence>
<keyword evidence="3" id="KW-0436">Ligase</keyword>
<evidence type="ECO:0000256" key="5">
    <source>
        <dbReference type="ARBA" id="ARBA00022723"/>
    </source>
</evidence>
<dbReference type="InterPro" id="IPR004150">
    <property type="entry name" value="NAD_DNA_ligase_OB"/>
</dbReference>
<dbReference type="InterPro" id="IPR013840">
    <property type="entry name" value="DNAligase_N"/>
</dbReference>
<dbReference type="Pfam" id="PF01653">
    <property type="entry name" value="DNA_ligase_aden"/>
    <property type="match status" value="1"/>
</dbReference>
<dbReference type="Pfam" id="PF00533">
    <property type="entry name" value="BRCT"/>
    <property type="match status" value="1"/>
</dbReference>
<evidence type="ECO:0000256" key="2">
    <source>
        <dbReference type="ARBA" id="ARBA00012722"/>
    </source>
</evidence>
<dbReference type="InterPro" id="IPR010994">
    <property type="entry name" value="RuvA_2-like"/>
</dbReference>
<dbReference type="EMBL" id="JAHZSS010000010">
    <property type="protein sequence ID" value="MBW8191340.1"/>
    <property type="molecule type" value="Genomic_DNA"/>
</dbReference>
<evidence type="ECO:0000256" key="3">
    <source>
        <dbReference type="ARBA" id="ARBA00022598"/>
    </source>
</evidence>
<keyword evidence="9" id="KW-0234">DNA repair</keyword>
<dbReference type="EC" id="6.5.1.2" evidence="2"/>
<comment type="function">
    <text evidence="1">DNA ligase that catalyzes the formation of phosphodiester linkages between 5'-phosphoryl and 3'-hydroxyl groups in double-stranded DNA using NAD as a coenzyme and as the energy source for the reaction. It is essential for DNA replication and repair of damaged DNA.</text>
</comment>
<evidence type="ECO:0000256" key="6">
    <source>
        <dbReference type="ARBA" id="ARBA00022763"/>
    </source>
</evidence>
<dbReference type="Proteomes" id="UP001166251">
    <property type="component" value="Unassembled WGS sequence"/>
</dbReference>
<comment type="caution">
    <text evidence="12">The sequence shown here is derived from an EMBL/GenBank/DDBJ whole genome shotgun (WGS) entry which is preliminary data.</text>
</comment>
<dbReference type="SUPFAM" id="SSF56091">
    <property type="entry name" value="DNA ligase/mRNA capping enzyme, catalytic domain"/>
    <property type="match status" value="1"/>
</dbReference>
<dbReference type="Gene3D" id="3.30.470.30">
    <property type="entry name" value="DNA ligase/mRNA capping enzyme"/>
    <property type="match status" value="1"/>
</dbReference>
<evidence type="ECO:0000313" key="13">
    <source>
        <dbReference type="Proteomes" id="UP001166251"/>
    </source>
</evidence>
<dbReference type="RefSeq" id="WP_220104023.1">
    <property type="nucleotide sequence ID" value="NZ_JAHZSS010000010.1"/>
</dbReference>
<keyword evidence="8" id="KW-0520">NAD</keyword>
<protein>
    <recommendedName>
        <fullName evidence="2">DNA ligase (NAD(+))</fullName>
        <ecNumber evidence="2">6.5.1.2</ecNumber>
    </recommendedName>
</protein>
<dbReference type="SUPFAM" id="SSF52113">
    <property type="entry name" value="BRCT domain"/>
    <property type="match status" value="1"/>
</dbReference>
<evidence type="ECO:0000313" key="12">
    <source>
        <dbReference type="EMBL" id="MBW8191340.1"/>
    </source>
</evidence>
<dbReference type="CDD" id="cd17748">
    <property type="entry name" value="BRCT_DNA_ligase_like"/>
    <property type="match status" value="1"/>
</dbReference>
<dbReference type="Pfam" id="PF14520">
    <property type="entry name" value="HHH_5"/>
    <property type="match status" value="2"/>
</dbReference>
<evidence type="ECO:0000256" key="10">
    <source>
        <dbReference type="ARBA" id="ARBA00034005"/>
    </source>
</evidence>
<evidence type="ECO:0000256" key="4">
    <source>
        <dbReference type="ARBA" id="ARBA00022705"/>
    </source>
</evidence>
<proteinExistence type="predicted"/>
<feature type="domain" description="BRCT" evidence="11">
    <location>
        <begin position="548"/>
        <end position="628"/>
    </location>
</feature>
<sequence length="628" mass="67352">MQNLLNQPVEALNDAQLIQLLAFLNTQYRSGSPQVSDSAFDSIYINELTRRDPNHPFLKSVQPAPLTTSKGRIAHPAGQEMLSTLKAYTADEISAYVDRCAKAASQLGICQSQLRFRITPKLDGIAVRLNAAKAQYVTRGDGSFGSDISCLIQQGVVTQGSRHADACGELVMAKDYFEHSGLSKVFEHPRNFIAGMATADTLTDYHRQALADGGVHLVIYRDMDAVEVNAQTLMTDLNNLEQQVLTSTNFPVDGVVIEVTEQFSDVKQLLGKSSHHHHWQVAKKQLSETADVEVLGVDYQVGRSGRLTPVVRVSDTKLSGATIKNVTAHHAGYVRDNGIGEGAIITITRSGLVIPKIVSIVSRAEPELIDCCPECHAPVMWNADLLYCTGSSCSAQAASRIIHFSKIVQMDLIGPKSAQRLVDAGVSSIPEFLSLSSAALIDAGFGAGQAKNILAEIERVRVEPLRDNLLLASVGISSLGRGSAKKLLMQHRISDILTVDAADIEMIDGFGISTAASIAVALQDNREVIEFLLAFGFNVVHTQDSQPVTGGALAGKSVVFTGTMSSGSRGDMKQQALALGAKAVQSSVSSKTDLLIIGANVGQVKLQKASDLGVEIITEESYLQRFAS</sequence>
<dbReference type="SUPFAM" id="SSF47781">
    <property type="entry name" value="RuvA domain 2-like"/>
    <property type="match status" value="1"/>
</dbReference>
<reference evidence="12" key="1">
    <citation type="submission" date="2021-07" db="EMBL/GenBank/DDBJ databases">
        <title>Neiella marina sp. nov., isolated from the intestinal content of sea cucumber Apostichopus japonicus.</title>
        <authorList>
            <person name="Bai X."/>
        </authorList>
    </citation>
    <scope>NUCLEOTIDE SEQUENCE</scope>
    <source>
        <strain evidence="12">126</strain>
    </source>
</reference>
<keyword evidence="13" id="KW-1185">Reference proteome</keyword>
<dbReference type="SMART" id="SM00532">
    <property type="entry name" value="LIGANc"/>
    <property type="match status" value="1"/>
</dbReference>
<evidence type="ECO:0000259" key="11">
    <source>
        <dbReference type="PROSITE" id="PS50172"/>
    </source>
</evidence>
<dbReference type="InterPro" id="IPR001357">
    <property type="entry name" value="BRCT_dom"/>
</dbReference>
<gene>
    <name evidence="12" type="ORF">K0504_09850</name>
</gene>
<evidence type="ECO:0000256" key="1">
    <source>
        <dbReference type="ARBA" id="ARBA00004067"/>
    </source>
</evidence>
<keyword evidence="6" id="KW-0227">DNA damage</keyword>
<dbReference type="Gene3D" id="3.40.50.10190">
    <property type="entry name" value="BRCT domain"/>
    <property type="match status" value="1"/>
</dbReference>
<accession>A0ABS7EGE8</accession>
<evidence type="ECO:0000256" key="7">
    <source>
        <dbReference type="ARBA" id="ARBA00022833"/>
    </source>
</evidence>
<organism evidence="12 13">
    <name type="scientific">Neiella holothuriorum</name>
    <dbReference type="NCBI Taxonomy" id="2870530"/>
    <lineage>
        <taxon>Bacteria</taxon>
        <taxon>Pseudomonadati</taxon>
        <taxon>Pseudomonadota</taxon>
        <taxon>Gammaproteobacteria</taxon>
        <taxon>Alteromonadales</taxon>
        <taxon>Echinimonadaceae</taxon>
        <taxon>Neiella</taxon>
    </lineage>
</organism>
<dbReference type="InterPro" id="IPR012340">
    <property type="entry name" value="NA-bd_OB-fold"/>
</dbReference>
<evidence type="ECO:0000256" key="8">
    <source>
        <dbReference type="ARBA" id="ARBA00023027"/>
    </source>
</evidence>
<comment type="catalytic activity">
    <reaction evidence="10">
        <text>NAD(+) + (deoxyribonucleotide)n-3'-hydroxyl + 5'-phospho-(deoxyribonucleotide)m = (deoxyribonucleotide)n+m + AMP + beta-nicotinamide D-nucleotide.</text>
        <dbReference type="EC" id="6.5.1.2"/>
    </reaction>
</comment>
<dbReference type="InterPro" id="IPR013839">
    <property type="entry name" value="DNAligase_adenylation"/>
</dbReference>
<name>A0ABS7EGE8_9GAMM</name>
<dbReference type="Gene3D" id="1.10.150.20">
    <property type="entry name" value="5' to 3' exonuclease, C-terminal subdomain"/>
    <property type="match status" value="2"/>
</dbReference>
<dbReference type="InterPro" id="IPR036420">
    <property type="entry name" value="BRCT_dom_sf"/>
</dbReference>
<dbReference type="InterPro" id="IPR001679">
    <property type="entry name" value="DNA_ligase"/>
</dbReference>
<keyword evidence="7" id="KW-0862">Zinc</keyword>
<dbReference type="PIRSF" id="PIRSF001604">
    <property type="entry name" value="LigA"/>
    <property type="match status" value="1"/>
</dbReference>
<dbReference type="Pfam" id="PF03120">
    <property type="entry name" value="OB_DNA_ligase"/>
    <property type="match status" value="1"/>
</dbReference>
<dbReference type="PROSITE" id="PS50172">
    <property type="entry name" value="BRCT"/>
    <property type="match status" value="1"/>
</dbReference>
<dbReference type="SUPFAM" id="SSF50249">
    <property type="entry name" value="Nucleic acid-binding proteins"/>
    <property type="match status" value="1"/>
</dbReference>
<keyword evidence="5" id="KW-0479">Metal-binding</keyword>
<keyword evidence="4" id="KW-0235">DNA replication</keyword>
<dbReference type="Gene3D" id="2.40.50.140">
    <property type="entry name" value="Nucleic acid-binding proteins"/>
    <property type="match status" value="1"/>
</dbReference>